<dbReference type="InterPro" id="IPR029047">
    <property type="entry name" value="HSP70_peptide-bd_sf"/>
</dbReference>
<dbReference type="Gene3D" id="3.30.420.40">
    <property type="match status" value="2"/>
</dbReference>
<evidence type="ECO:0000313" key="5">
    <source>
        <dbReference type="Proteomes" id="UP000559256"/>
    </source>
</evidence>
<sequence length="532" mass="58827">MRKLLRLFILPVNLKLLSIYPSKSIAKPVYNEEYGKVIAIDFGSANARVGLKLPNETEIHIMQDTRGRRSIPTKICFLDEILIGHEAQENGACSSRTISHLCQLLTGSMISTSEDLTAADDRQLPFTERIDVRIQANINGSEVMLRPEQIVGFFFQQLKSKAEEFYGDSISNVIISVPAYFNDEQRGMIRRALSFADLHALRVIDESDAILKAYGLGELPLDEAIYGSLADKQNLNILVYDFGETFEAAVYVLDDVYPDLLSTAGTGPTPALQSQVDIGGAQSAVSLERTIELSLKAYDDSLIAEPKYFSGAIDVILLSGKSSSNPRVKELLSAAFPGAFMPSLPSSLYFPENALADEQPYPLRQEEAVVFGLSFYSSRIMKIPKEEDMPGIRRLFVPIITRNSIYPLRRSRTINLTSSQRIVRVFEGTGSFTNHSVFMKMVGTIDVASFAVFPDDIAESSHPEITEVEFTMSVNDNATAITVEAREVLTNRSVSSVMLLPQYTQEEVSRIIAEALKGYELAETHSDADGLG</sequence>
<feature type="chain" id="PRO_5034477324" evidence="3">
    <location>
        <begin position="27"/>
        <end position="532"/>
    </location>
</feature>
<dbReference type="EMBL" id="JAACJM010000108">
    <property type="protein sequence ID" value="KAF5345760.1"/>
    <property type="molecule type" value="Genomic_DNA"/>
</dbReference>
<evidence type="ECO:0000256" key="2">
    <source>
        <dbReference type="ARBA" id="ARBA00022840"/>
    </source>
</evidence>
<protein>
    <submittedName>
        <fullName evidence="4">Uncharacterized protein</fullName>
    </submittedName>
</protein>
<feature type="signal peptide" evidence="3">
    <location>
        <begin position="1"/>
        <end position="26"/>
    </location>
</feature>
<dbReference type="PRINTS" id="PR00301">
    <property type="entry name" value="HEATSHOCK70"/>
</dbReference>
<dbReference type="SUPFAM" id="SSF53067">
    <property type="entry name" value="Actin-like ATPase domain"/>
    <property type="match status" value="1"/>
</dbReference>
<dbReference type="Gene3D" id="3.30.30.30">
    <property type="match status" value="1"/>
</dbReference>
<gene>
    <name evidence="4" type="ORF">D9758_011910</name>
</gene>
<comment type="caution">
    <text evidence="4">The sequence shown here is derived from an EMBL/GenBank/DDBJ whole genome shotgun (WGS) entry which is preliminary data.</text>
</comment>
<evidence type="ECO:0000256" key="3">
    <source>
        <dbReference type="SAM" id="SignalP"/>
    </source>
</evidence>
<keyword evidence="3" id="KW-0732">Signal</keyword>
<keyword evidence="5" id="KW-1185">Reference proteome</keyword>
<dbReference type="Gene3D" id="2.60.34.10">
    <property type="entry name" value="Substrate Binding Domain Of DNAk, Chain A, domain 1"/>
    <property type="match status" value="1"/>
</dbReference>
<keyword evidence="1" id="KW-0547">Nucleotide-binding</keyword>
<proteinExistence type="predicted"/>
<dbReference type="Pfam" id="PF00012">
    <property type="entry name" value="HSP70"/>
    <property type="match status" value="1"/>
</dbReference>
<evidence type="ECO:0000256" key="1">
    <source>
        <dbReference type="ARBA" id="ARBA00022741"/>
    </source>
</evidence>
<dbReference type="Proteomes" id="UP000559256">
    <property type="component" value="Unassembled WGS sequence"/>
</dbReference>
<dbReference type="InterPro" id="IPR013126">
    <property type="entry name" value="Hsp_70_fam"/>
</dbReference>
<dbReference type="GO" id="GO:0140662">
    <property type="term" value="F:ATP-dependent protein folding chaperone"/>
    <property type="evidence" value="ECO:0007669"/>
    <property type="project" value="InterPro"/>
</dbReference>
<dbReference type="GO" id="GO:0005524">
    <property type="term" value="F:ATP binding"/>
    <property type="evidence" value="ECO:0007669"/>
    <property type="project" value="UniProtKB-KW"/>
</dbReference>
<dbReference type="AlphaFoldDB" id="A0A8H5FQD3"/>
<dbReference type="InterPro" id="IPR043129">
    <property type="entry name" value="ATPase_NBD"/>
</dbReference>
<accession>A0A8H5FQD3</accession>
<organism evidence="4 5">
    <name type="scientific">Tetrapyrgos nigripes</name>
    <dbReference type="NCBI Taxonomy" id="182062"/>
    <lineage>
        <taxon>Eukaryota</taxon>
        <taxon>Fungi</taxon>
        <taxon>Dikarya</taxon>
        <taxon>Basidiomycota</taxon>
        <taxon>Agaricomycotina</taxon>
        <taxon>Agaricomycetes</taxon>
        <taxon>Agaricomycetidae</taxon>
        <taxon>Agaricales</taxon>
        <taxon>Marasmiineae</taxon>
        <taxon>Marasmiaceae</taxon>
        <taxon>Tetrapyrgos</taxon>
    </lineage>
</organism>
<name>A0A8H5FQD3_9AGAR</name>
<dbReference type="SUPFAM" id="SSF100920">
    <property type="entry name" value="Heat shock protein 70kD (HSP70), peptide-binding domain"/>
    <property type="match status" value="1"/>
</dbReference>
<evidence type="ECO:0000313" key="4">
    <source>
        <dbReference type="EMBL" id="KAF5345760.1"/>
    </source>
</evidence>
<dbReference type="OrthoDB" id="2987626at2759"/>
<dbReference type="PANTHER" id="PTHR45639">
    <property type="entry name" value="HSC70CB, ISOFORM G-RELATED"/>
    <property type="match status" value="1"/>
</dbReference>
<reference evidence="4 5" key="1">
    <citation type="journal article" date="2020" name="ISME J.">
        <title>Uncovering the hidden diversity of litter-decomposition mechanisms in mushroom-forming fungi.</title>
        <authorList>
            <person name="Floudas D."/>
            <person name="Bentzer J."/>
            <person name="Ahren D."/>
            <person name="Johansson T."/>
            <person name="Persson P."/>
            <person name="Tunlid A."/>
        </authorList>
    </citation>
    <scope>NUCLEOTIDE SEQUENCE [LARGE SCALE GENOMIC DNA]</scope>
    <source>
        <strain evidence="4 5">CBS 291.85</strain>
    </source>
</reference>
<keyword evidence="2" id="KW-0067">ATP-binding</keyword>